<dbReference type="EMBL" id="JAZGJU010000063">
    <property type="protein sequence ID" value="MEE6129882.1"/>
    <property type="molecule type" value="Genomic_DNA"/>
</dbReference>
<proteinExistence type="predicted"/>
<dbReference type="RefSeq" id="WP_241309231.1">
    <property type="nucleotide sequence ID" value="NZ_JAKYXJ010000002.1"/>
</dbReference>
<evidence type="ECO:0008006" key="4">
    <source>
        <dbReference type="Google" id="ProtNLM"/>
    </source>
</evidence>
<keyword evidence="3" id="KW-1185">Reference proteome</keyword>
<dbReference type="Proteomes" id="UP001350005">
    <property type="component" value="Unassembled WGS sequence"/>
</dbReference>
<feature type="chain" id="PRO_5045844993" description="DUF4412 domain-containing protein" evidence="1">
    <location>
        <begin position="21"/>
        <end position="201"/>
    </location>
</feature>
<evidence type="ECO:0000313" key="3">
    <source>
        <dbReference type="Proteomes" id="UP001350005"/>
    </source>
</evidence>
<reference evidence="2 3" key="1">
    <citation type="submission" date="2024-01" db="EMBL/GenBank/DDBJ databases">
        <title>Whole genome of Chryseobacterium arthrosphaerae NNCa 2741.</title>
        <authorList>
            <person name="Boriskina E.V."/>
            <person name="Gordinskaya N.A."/>
            <person name="Kropotov V.S."/>
            <person name="Alekseeva A.E."/>
            <person name="Makhova M.A."/>
            <person name="Kryazhev D.V."/>
            <person name="Shkurkina I.S."/>
        </authorList>
    </citation>
    <scope>NUCLEOTIDE SEQUENCE [LARGE SCALE GENOMIC DNA]</scope>
    <source>
        <strain evidence="2 3">NNCa 2741</strain>
    </source>
</reference>
<organism evidence="2 3">
    <name type="scientific">Chryseobacterium arthrosphaerae</name>
    <dbReference type="NCBI Taxonomy" id="651561"/>
    <lineage>
        <taxon>Bacteria</taxon>
        <taxon>Pseudomonadati</taxon>
        <taxon>Bacteroidota</taxon>
        <taxon>Flavobacteriia</taxon>
        <taxon>Flavobacteriales</taxon>
        <taxon>Weeksellaceae</taxon>
        <taxon>Chryseobacterium group</taxon>
        <taxon>Chryseobacterium</taxon>
    </lineage>
</organism>
<sequence length="201" mass="23543">MKKFLPILLFFLSGTIGLYAQKTADKDHYTFEVQNEEGDLNKDQRKDKVVIEMDIKDETRPLRVQIFLSQPDQKLHLAVSSTQLIESEYPIDKKGKHNGNPIPMLIIEDGNLKMLTDINGRKSCYEFKYHQNNFELIKISRVYWNGKNTTFETEIDLLAQTQLYFEQELGSDEIFNKRTKKIRIASLPKIQDLSFSDLEKY</sequence>
<feature type="signal peptide" evidence="1">
    <location>
        <begin position="1"/>
        <end position="20"/>
    </location>
</feature>
<gene>
    <name evidence="2" type="ORF">V2E39_20960</name>
</gene>
<protein>
    <recommendedName>
        <fullName evidence="4">DUF4412 domain-containing protein</fullName>
    </recommendedName>
</protein>
<accession>A0ABU7R510</accession>
<keyword evidence="1" id="KW-0732">Signal</keyword>
<name>A0ABU7R510_9FLAO</name>
<evidence type="ECO:0000256" key="1">
    <source>
        <dbReference type="SAM" id="SignalP"/>
    </source>
</evidence>
<evidence type="ECO:0000313" key="2">
    <source>
        <dbReference type="EMBL" id="MEE6129882.1"/>
    </source>
</evidence>
<comment type="caution">
    <text evidence="2">The sequence shown here is derived from an EMBL/GenBank/DDBJ whole genome shotgun (WGS) entry which is preliminary data.</text>
</comment>